<evidence type="ECO:0000259" key="1">
    <source>
        <dbReference type="Pfam" id="PF00501"/>
    </source>
</evidence>
<evidence type="ECO:0000259" key="2">
    <source>
        <dbReference type="Pfam" id="PF13193"/>
    </source>
</evidence>
<dbReference type="InterPro" id="IPR045851">
    <property type="entry name" value="AMP-bd_C_sf"/>
</dbReference>
<dbReference type="Pfam" id="PF13193">
    <property type="entry name" value="AMP-binding_C"/>
    <property type="match status" value="1"/>
</dbReference>
<feature type="domain" description="AMP-binding enzyme C-terminal" evidence="2">
    <location>
        <begin position="435"/>
        <end position="510"/>
    </location>
</feature>
<dbReference type="PANTHER" id="PTHR43767:SF1">
    <property type="entry name" value="NONRIBOSOMAL PEPTIDE SYNTHASE PES1 (EUROFUNG)-RELATED"/>
    <property type="match status" value="1"/>
</dbReference>
<keyword evidence="4" id="KW-1185">Reference proteome</keyword>
<dbReference type="InParanoid" id="A0A7X0JRZ1"/>
<keyword evidence="3" id="KW-0436">Ligase</keyword>
<accession>A0A7X0JRZ1</accession>
<gene>
    <name evidence="3" type="ORF">HNR48_001477</name>
</gene>
<dbReference type="Proteomes" id="UP000528457">
    <property type="component" value="Unassembled WGS sequence"/>
</dbReference>
<dbReference type="EMBL" id="JACHHT010000001">
    <property type="protein sequence ID" value="MBB6521199.1"/>
    <property type="molecule type" value="Genomic_DNA"/>
</dbReference>
<dbReference type="RefSeq" id="WP_166849176.1">
    <property type="nucleotide sequence ID" value="NZ_JAAONY010000001.1"/>
</dbReference>
<dbReference type="InterPro" id="IPR020845">
    <property type="entry name" value="AMP-binding_CS"/>
</dbReference>
<dbReference type="InterPro" id="IPR025110">
    <property type="entry name" value="AMP-bd_C"/>
</dbReference>
<dbReference type="AlphaFoldDB" id="A0A7X0JRZ1"/>
<reference evidence="3 4" key="1">
    <citation type="submission" date="2020-08" db="EMBL/GenBank/DDBJ databases">
        <title>Genomic Encyclopedia of Type Strains, Phase IV (KMG-IV): sequencing the most valuable type-strain genomes for metagenomic binning, comparative biology and taxonomic classification.</title>
        <authorList>
            <person name="Goeker M."/>
        </authorList>
    </citation>
    <scope>NUCLEOTIDE SEQUENCE [LARGE SCALE GENOMIC DNA]</scope>
    <source>
        <strain evidence="3 4">DSM 22368</strain>
    </source>
</reference>
<evidence type="ECO:0000313" key="4">
    <source>
        <dbReference type="Proteomes" id="UP000528457"/>
    </source>
</evidence>
<dbReference type="PANTHER" id="PTHR43767">
    <property type="entry name" value="LONG-CHAIN-FATTY-ACID--COA LIGASE"/>
    <property type="match status" value="1"/>
</dbReference>
<dbReference type="SUPFAM" id="SSF56801">
    <property type="entry name" value="Acetyl-CoA synthetase-like"/>
    <property type="match status" value="1"/>
</dbReference>
<dbReference type="Pfam" id="PF00501">
    <property type="entry name" value="AMP-binding"/>
    <property type="match status" value="1"/>
</dbReference>
<sequence>MSISYSHPSIYHYLNAVAEKRPEAVALRLVIDLNDDFQDLSWSYGELLDNIRRVSRLLRDRSQSDRPVCSFLLPNIPQAHAIMWGAETAGVANPLNPLLNEDALVQLMEAAGTDVLMALGPNPVSDIWQKAEAVAKRLSKPVTLLPVFFPAESYELFEQLLGGYSADALAEDELPGLDDMASYFHTGGTTGTPKLAQNAQRNQLACVALHHESMNLETGDVVMSGLPLFHVAGSMINGLSCLCAGIEIVLPTIAGFRDPNVVQAHWRMVERYKVTVSGGIPTSVASMVNVPVDADVSSLKYLISGGSPVPAALCHDVKSVLGLELYQIYGMTECAGAIAMPNIQKPTVPGSAGYVSDLIDLRINGAESAGDSGELLVRGDVVFSGYLGRDDNPLQDGWLHTGDLGHIDKDGYLFITGRAKDLIIRSGHNIDPALIENCLEQHPAVSLAAAVGRPDAYAGELPVAYVQLYDGHSVSEQELMSYAMDTIAERPACPKFIEILDALPVTAVGKVHKPSLRAAATERTIKELLGDLAEKLPTFEVCILDSGEMALKFEQALSDELEVAVDKLARELNLKR</sequence>
<dbReference type="PROSITE" id="PS00455">
    <property type="entry name" value="AMP_BINDING"/>
    <property type="match status" value="1"/>
</dbReference>
<dbReference type="Gene3D" id="3.30.300.30">
    <property type="match status" value="1"/>
</dbReference>
<dbReference type="GO" id="GO:0016878">
    <property type="term" value="F:acid-thiol ligase activity"/>
    <property type="evidence" value="ECO:0007669"/>
    <property type="project" value="UniProtKB-ARBA"/>
</dbReference>
<dbReference type="Gene3D" id="3.40.50.12780">
    <property type="entry name" value="N-terminal domain of ligase-like"/>
    <property type="match status" value="1"/>
</dbReference>
<dbReference type="InterPro" id="IPR042099">
    <property type="entry name" value="ANL_N_sf"/>
</dbReference>
<organism evidence="3 4">
    <name type="scientific">Pseudoteredinibacter isoporae</name>
    <dbReference type="NCBI Taxonomy" id="570281"/>
    <lineage>
        <taxon>Bacteria</taxon>
        <taxon>Pseudomonadati</taxon>
        <taxon>Pseudomonadota</taxon>
        <taxon>Gammaproteobacteria</taxon>
        <taxon>Cellvibrionales</taxon>
        <taxon>Cellvibrionaceae</taxon>
        <taxon>Pseudoteredinibacter</taxon>
    </lineage>
</organism>
<dbReference type="EC" id="6.2.1.-" evidence="3"/>
<feature type="domain" description="AMP-dependent synthetase/ligase" evidence="1">
    <location>
        <begin position="16"/>
        <end position="387"/>
    </location>
</feature>
<name>A0A7X0JRZ1_9GAMM</name>
<dbReference type="InterPro" id="IPR050237">
    <property type="entry name" value="ATP-dep_AMP-bd_enzyme"/>
</dbReference>
<evidence type="ECO:0000313" key="3">
    <source>
        <dbReference type="EMBL" id="MBB6521199.1"/>
    </source>
</evidence>
<protein>
    <submittedName>
        <fullName evidence="3">Fatty-acyl-CoA synthase</fullName>
        <ecNumber evidence="3">6.2.1.-</ecNumber>
    </submittedName>
</protein>
<proteinExistence type="predicted"/>
<dbReference type="InterPro" id="IPR000873">
    <property type="entry name" value="AMP-dep_synth/lig_dom"/>
</dbReference>
<comment type="caution">
    <text evidence="3">The sequence shown here is derived from an EMBL/GenBank/DDBJ whole genome shotgun (WGS) entry which is preliminary data.</text>
</comment>